<evidence type="ECO:0000256" key="3">
    <source>
        <dbReference type="ARBA" id="ARBA00022723"/>
    </source>
</evidence>
<evidence type="ECO:0000313" key="9">
    <source>
        <dbReference type="Proteomes" id="UP000441585"/>
    </source>
</evidence>
<protein>
    <submittedName>
        <fullName evidence="8">M24 family metallopeptidase</fullName>
    </submittedName>
</protein>
<keyword evidence="9" id="KW-1185">Reference proteome</keyword>
<name>A0A6I2M5C1_9BACI</name>
<sequence>MQKARLTKLTDWLKQQDTDAAFISSTENIFYLTNFHTNPHERLMGLFVFKEEEPFFICPGMEVSQAKAAGFDGEIIGYADHENPWDKVKDAIAKRGQQDVQKAAVEKELLSFARAEQLQTILAGAELVSAEEIMNQLRLIKDDKELQILKQAAALADFGVEAGVQALQSGVSEMDVLAKIEYELKRKGIREMSFSTMVLFGEKSGQPHGNPGLTSLKSGDFVLFDLGVVLDGYCSDITRTFAYQSISDKQKEIYDTVLEAQLKALDASKPGERIGELDQIARDVITNAGYGDYFPHRLGHGLGISVHEFPSMSHTNNDLLQEGMVYTIEPGIYVPEIGGVRIEDDVYITKNGHETLTKFPKELQIIK</sequence>
<evidence type="ECO:0000313" key="8">
    <source>
        <dbReference type="EMBL" id="MRX53320.1"/>
    </source>
</evidence>
<dbReference type="SUPFAM" id="SSF55920">
    <property type="entry name" value="Creatinase/aminopeptidase"/>
    <property type="match status" value="1"/>
</dbReference>
<dbReference type="InterPro" id="IPR036005">
    <property type="entry name" value="Creatinase/aminopeptidase-like"/>
</dbReference>
<dbReference type="Gene3D" id="3.40.350.10">
    <property type="entry name" value="Creatinase/prolidase N-terminal domain"/>
    <property type="match status" value="1"/>
</dbReference>
<proteinExistence type="inferred from homology"/>
<dbReference type="PROSITE" id="PS00491">
    <property type="entry name" value="PROLINE_PEPTIDASE"/>
    <property type="match status" value="1"/>
</dbReference>
<keyword evidence="3" id="KW-0479">Metal-binding</keyword>
<dbReference type="FunFam" id="3.90.230.10:FF:000014">
    <property type="entry name" value="Aminopeptidase P family protein"/>
    <property type="match status" value="1"/>
</dbReference>
<feature type="domain" description="Creatinase N-terminal" evidence="7">
    <location>
        <begin position="5"/>
        <end position="140"/>
    </location>
</feature>
<dbReference type="PRINTS" id="PR00599">
    <property type="entry name" value="MAPEPTIDASE"/>
</dbReference>
<dbReference type="AlphaFoldDB" id="A0A6I2M5C1"/>
<dbReference type="InterPro" id="IPR000587">
    <property type="entry name" value="Creatinase_N"/>
</dbReference>
<keyword evidence="5" id="KW-0464">Manganese</keyword>
<dbReference type="RefSeq" id="WP_070876769.1">
    <property type="nucleotide sequence ID" value="NZ_CAJGAA010000001.1"/>
</dbReference>
<dbReference type="GO" id="GO:0004177">
    <property type="term" value="F:aminopeptidase activity"/>
    <property type="evidence" value="ECO:0007669"/>
    <property type="project" value="UniProtKB-ARBA"/>
</dbReference>
<comment type="caution">
    <text evidence="8">The sequence shown here is derived from an EMBL/GenBank/DDBJ whole genome shotgun (WGS) entry which is preliminary data.</text>
</comment>
<organism evidence="8 9">
    <name type="scientific">Metabacillus idriensis</name>
    <dbReference type="NCBI Taxonomy" id="324768"/>
    <lineage>
        <taxon>Bacteria</taxon>
        <taxon>Bacillati</taxon>
        <taxon>Bacillota</taxon>
        <taxon>Bacilli</taxon>
        <taxon>Bacillales</taxon>
        <taxon>Bacillaceae</taxon>
        <taxon>Metabacillus</taxon>
    </lineage>
</organism>
<dbReference type="Pfam" id="PF00557">
    <property type="entry name" value="Peptidase_M24"/>
    <property type="match status" value="1"/>
</dbReference>
<evidence type="ECO:0000259" key="7">
    <source>
        <dbReference type="Pfam" id="PF01321"/>
    </source>
</evidence>
<dbReference type="Pfam" id="PF01321">
    <property type="entry name" value="Creatinase_N"/>
    <property type="match status" value="1"/>
</dbReference>
<dbReference type="InterPro" id="IPR029149">
    <property type="entry name" value="Creatin/AminoP/Spt16_N"/>
</dbReference>
<dbReference type="GO" id="GO:0046872">
    <property type="term" value="F:metal ion binding"/>
    <property type="evidence" value="ECO:0007669"/>
    <property type="project" value="UniProtKB-KW"/>
</dbReference>
<dbReference type="Proteomes" id="UP000441585">
    <property type="component" value="Unassembled WGS sequence"/>
</dbReference>
<dbReference type="InterPro" id="IPR050659">
    <property type="entry name" value="Peptidase_M24B"/>
</dbReference>
<comment type="cofactor">
    <cofactor evidence="1">
        <name>Mn(2+)</name>
        <dbReference type="ChEBI" id="CHEBI:29035"/>
    </cofactor>
</comment>
<comment type="similarity">
    <text evidence="2">Belongs to the peptidase M24B family.</text>
</comment>
<dbReference type="Gene3D" id="3.90.230.10">
    <property type="entry name" value="Creatinase/methionine aminopeptidase superfamily"/>
    <property type="match status" value="1"/>
</dbReference>
<evidence type="ECO:0000256" key="4">
    <source>
        <dbReference type="ARBA" id="ARBA00022801"/>
    </source>
</evidence>
<evidence type="ECO:0000256" key="1">
    <source>
        <dbReference type="ARBA" id="ARBA00001936"/>
    </source>
</evidence>
<reference evidence="8 9" key="1">
    <citation type="submission" date="2019-11" db="EMBL/GenBank/DDBJ databases">
        <title>Bacillus idriensis genome.</title>
        <authorList>
            <person name="Konopka E.N."/>
            <person name="Newman J.D."/>
        </authorList>
    </citation>
    <scope>NUCLEOTIDE SEQUENCE [LARGE SCALE GENOMIC DNA]</scope>
    <source>
        <strain evidence="8 9">DSM 19097</strain>
    </source>
</reference>
<gene>
    <name evidence="8" type="ORF">GJU41_05005</name>
</gene>
<dbReference type="InterPro" id="IPR000994">
    <property type="entry name" value="Pept_M24"/>
</dbReference>
<accession>A0A6I2M5C1</accession>
<feature type="domain" description="Peptidase M24" evidence="6">
    <location>
        <begin position="148"/>
        <end position="350"/>
    </location>
</feature>
<evidence type="ECO:0000256" key="5">
    <source>
        <dbReference type="ARBA" id="ARBA00023211"/>
    </source>
</evidence>
<dbReference type="PANTHER" id="PTHR46112">
    <property type="entry name" value="AMINOPEPTIDASE"/>
    <property type="match status" value="1"/>
</dbReference>
<dbReference type="CDD" id="cd01092">
    <property type="entry name" value="APP-like"/>
    <property type="match status" value="1"/>
</dbReference>
<dbReference type="InterPro" id="IPR001131">
    <property type="entry name" value="Peptidase_M24B_aminopep-P_CS"/>
</dbReference>
<dbReference type="PANTHER" id="PTHR46112:SF10">
    <property type="entry name" value="DIPEPTIDASE YKVY-RELATED"/>
    <property type="match status" value="1"/>
</dbReference>
<dbReference type="GO" id="GO:0008235">
    <property type="term" value="F:metalloexopeptidase activity"/>
    <property type="evidence" value="ECO:0007669"/>
    <property type="project" value="UniProtKB-ARBA"/>
</dbReference>
<dbReference type="SUPFAM" id="SSF53092">
    <property type="entry name" value="Creatinase/prolidase N-terminal domain"/>
    <property type="match status" value="1"/>
</dbReference>
<keyword evidence="4" id="KW-0378">Hydrolase</keyword>
<dbReference type="InterPro" id="IPR001714">
    <property type="entry name" value="Pept_M24_MAP"/>
</dbReference>
<evidence type="ECO:0000256" key="2">
    <source>
        <dbReference type="ARBA" id="ARBA00008766"/>
    </source>
</evidence>
<dbReference type="EMBL" id="WKKF01000001">
    <property type="protein sequence ID" value="MRX53320.1"/>
    <property type="molecule type" value="Genomic_DNA"/>
</dbReference>
<evidence type="ECO:0000259" key="6">
    <source>
        <dbReference type="Pfam" id="PF00557"/>
    </source>
</evidence>